<dbReference type="GO" id="GO:0004519">
    <property type="term" value="F:endonuclease activity"/>
    <property type="evidence" value="ECO:0007669"/>
    <property type="project" value="InterPro"/>
</dbReference>
<evidence type="ECO:0000259" key="2">
    <source>
        <dbReference type="Pfam" id="PF05876"/>
    </source>
</evidence>
<dbReference type="InterPro" id="IPR046454">
    <property type="entry name" value="GpA_endonuclease"/>
</dbReference>
<evidence type="ECO:0000259" key="3">
    <source>
        <dbReference type="Pfam" id="PF20454"/>
    </source>
</evidence>
<name>A0A6C0QZF5_9BACL</name>
<dbReference type="RefSeq" id="WP_172422926.1">
    <property type="nucleotide sequence ID" value="NZ_CP019717.1"/>
</dbReference>
<dbReference type="Gene3D" id="3.40.50.300">
    <property type="entry name" value="P-loop containing nucleotide triphosphate hydrolases"/>
    <property type="match status" value="1"/>
</dbReference>
<dbReference type="EMBL" id="CP019717">
    <property type="protein sequence ID" value="QHZ50019.1"/>
    <property type="molecule type" value="Genomic_DNA"/>
</dbReference>
<evidence type="ECO:0000313" key="6">
    <source>
        <dbReference type="Proteomes" id="UP000464330"/>
    </source>
</evidence>
<evidence type="ECO:0000313" key="4">
    <source>
        <dbReference type="EMBL" id="QHZ50019.1"/>
    </source>
</evidence>
<evidence type="ECO:0000313" key="5">
    <source>
        <dbReference type="EMBL" id="QHZ54104.1"/>
    </source>
</evidence>
<organism evidence="5 6">
    <name type="scientific">Paenibacillus larvae subsp. larvae</name>
    <dbReference type="NCBI Taxonomy" id="147375"/>
    <lineage>
        <taxon>Bacteria</taxon>
        <taxon>Bacillati</taxon>
        <taxon>Bacillota</taxon>
        <taxon>Bacilli</taxon>
        <taxon>Bacillales</taxon>
        <taxon>Paenibacillaceae</taxon>
        <taxon>Paenibacillus</taxon>
    </lineage>
</organism>
<reference evidence="5 6" key="1">
    <citation type="journal article" date="2020" name="Int. J. Med. Microbiol.">
        <title>Discovery of Paenibacillus larvae ERIC V: Phenotypic and genomic comparison to genotypes ERIC I-IV reveal different inventories of virulence factors which correlate with epidemiological prevalences of American Foulbrood.</title>
        <authorList>
            <person name="Beims H."/>
            <person name="Bunk B."/>
            <person name="Erler S."/>
            <person name="Mohr K.I."/>
            <person name="Sproer C."/>
            <person name="Pradella S."/>
            <person name="Gunther G."/>
            <person name="Rohde M."/>
            <person name="von der Ohe W."/>
            <person name="Steinert M."/>
        </authorList>
    </citation>
    <scope>NUCLEOTIDE SEQUENCE [LARGE SCALE GENOMIC DNA]</scope>
    <source>
        <strain evidence="4">Eric_V</strain>
    </source>
</reference>
<feature type="region of interest" description="Disordered" evidence="1">
    <location>
        <begin position="597"/>
        <end position="623"/>
    </location>
</feature>
<dbReference type="EMBL" id="CP019719">
    <property type="protein sequence ID" value="QHZ54104.1"/>
    <property type="molecule type" value="Genomic_DNA"/>
</dbReference>
<dbReference type="PANTHER" id="PTHR34413:SF2">
    <property type="entry name" value="PROPHAGE TAIL FIBER ASSEMBLY PROTEIN HOMOLOG TFAE-RELATED"/>
    <property type="match status" value="1"/>
</dbReference>
<dbReference type="InterPro" id="IPR046453">
    <property type="entry name" value="GpA_ATPase"/>
</dbReference>
<dbReference type="Pfam" id="PF20454">
    <property type="entry name" value="GpA_nuclease"/>
    <property type="match status" value="1"/>
</dbReference>
<sequence length="623" mass="71092">MNRQKYQTRRLLRQIVRLVAPPKKIPLSEWADKHRVLSPESSSEPGPWRTDRAPYQREPMNAINSGAYETIVFMWGSQLGKTDLQLNTIGYFTHHEPAPIIVVQPTLELARDFSKDRLTPMYRDSKALSKLITKDKSRDSSNTVLYKSYPGGRINIAGANSPRSLASKPIRVVLADEIDGYPVSAGTEGDPVSLVSVRQETFHDRVRVLVSTPTIKGASRIESLYEDSTMEQWCVPCPSCGEYQPFTWGQLKFEYDDESRQTTSVHHACKFCGSLHSEQEWKQDYAAQGKWIARKKHAHTRGFHLNSLASTFVSWEHVVNKFKKAHREGKESLKTFFNTSLAESWEEKGEQLDEEILLNRREIYHADVPDGVKVLTAAVDTQDNRFEVEVQGWGEGHENWRIQYHIIYGDLKQKQVWSDLDEFLGRTWEDREGRKFRIAITCMDSGGHFTNEVYKFCKERSARRVFAIKGESPGDGTYLPLIVGTSTNNRYKATVVRLGVNEGKSKVLSALSLPPTDENGNKSLGYCHFPLTTPEKNRGYERQYFEGLTAETLQTRYKSGIPYQVWVKVRSRNEPLDLAVYNRAAIEILQPNLDKPLPPPGEKIIGSDHKPKRKRRGMISKGI</sequence>
<feature type="domain" description="Terminase large subunit GpA endonuclease" evidence="3">
    <location>
        <begin position="300"/>
        <end position="592"/>
    </location>
</feature>
<accession>A0A6C0QZF5</accession>
<dbReference type="HAMAP" id="MF_04144">
    <property type="entry name" value="TERL_LAMBDA"/>
    <property type="match status" value="1"/>
</dbReference>
<dbReference type="Pfam" id="PF05876">
    <property type="entry name" value="GpA_ATPase"/>
    <property type="match status" value="1"/>
</dbReference>
<dbReference type="InterPro" id="IPR051220">
    <property type="entry name" value="TFA_Chaperone"/>
</dbReference>
<gene>
    <name evidence="4" type="ORF">ERICV_00842</name>
    <name evidence="5" type="ORF">ERICV_05120</name>
</gene>
<feature type="compositionally biased region" description="Basic residues" evidence="1">
    <location>
        <begin position="610"/>
        <end position="623"/>
    </location>
</feature>
<proteinExistence type="inferred from homology"/>
<evidence type="ECO:0000256" key="1">
    <source>
        <dbReference type="SAM" id="MobiDB-lite"/>
    </source>
</evidence>
<feature type="region of interest" description="Disordered" evidence="1">
    <location>
        <begin position="34"/>
        <end position="55"/>
    </location>
</feature>
<protein>
    <submittedName>
        <fullName evidence="5">Bacteriophage tail assembly protein</fullName>
    </submittedName>
</protein>
<dbReference type="GO" id="GO:0005524">
    <property type="term" value="F:ATP binding"/>
    <property type="evidence" value="ECO:0007669"/>
    <property type="project" value="InterPro"/>
</dbReference>
<dbReference type="PANTHER" id="PTHR34413">
    <property type="entry name" value="PROPHAGE TAIL FIBER ASSEMBLY PROTEIN HOMOLOG TFAE-RELATED-RELATED"/>
    <property type="match status" value="1"/>
</dbReference>
<dbReference type="InterPro" id="IPR027417">
    <property type="entry name" value="P-loop_NTPase"/>
</dbReference>
<dbReference type="Proteomes" id="UP000464330">
    <property type="component" value="Chromosome"/>
</dbReference>
<dbReference type="GO" id="GO:0016887">
    <property type="term" value="F:ATP hydrolysis activity"/>
    <property type="evidence" value="ECO:0007669"/>
    <property type="project" value="InterPro"/>
</dbReference>
<dbReference type="AlphaFoldDB" id="A0A6C0QZF5"/>
<feature type="domain" description="Phage terminase large subunit GpA ATPase" evidence="2">
    <location>
        <begin position="42"/>
        <end position="291"/>
    </location>
</feature>
<dbReference type="InterPro" id="IPR008866">
    <property type="entry name" value="Phage_lambda_GpA-like"/>
</dbReference>
<accession>A0A6C0QMQ6</accession>